<dbReference type="HOGENOM" id="CLU_000445_44_1_3"/>
<dbReference type="RefSeq" id="WP_011140910.1">
    <property type="nucleotide sequence ID" value="NC_005125.1"/>
</dbReference>
<dbReference type="InterPro" id="IPR002818">
    <property type="entry name" value="DJ-1/PfpI"/>
</dbReference>
<reference evidence="2 3" key="2">
    <citation type="journal article" date="2003" name="DNA Res.">
        <title>Complete genome structure of Gloeobacter violaceus PCC 7421, a cyanobacterium that lacks thylakoids (supplement).</title>
        <authorList>
            <person name="Nakamura Y."/>
            <person name="Kaneko T."/>
            <person name="Sato S."/>
            <person name="Mimuro M."/>
            <person name="Miyashita H."/>
            <person name="Tsuchiya T."/>
            <person name="Sasamoto S."/>
            <person name="Watanabe A."/>
            <person name="Kawashima K."/>
            <person name="Kishida Y."/>
            <person name="Kiyokawa C."/>
            <person name="Kohara M."/>
            <person name="Matsumoto M."/>
            <person name="Matsuno A."/>
            <person name="Nakazaki N."/>
            <person name="Shimpo S."/>
            <person name="Takeuchi C."/>
            <person name="Yamada M."/>
            <person name="Tabata S."/>
        </authorList>
    </citation>
    <scope>NUCLEOTIDE SEQUENCE [LARGE SCALE GENOMIC DNA]</scope>
    <source>
        <strain evidence="3">ATCC 29082 / PCC 7421</strain>
    </source>
</reference>
<proteinExistence type="predicted"/>
<dbReference type="SUPFAM" id="SSF52317">
    <property type="entry name" value="Class I glutamine amidotransferase-like"/>
    <property type="match status" value="1"/>
</dbReference>
<dbReference type="STRING" id="251221.gene:10758386"/>
<dbReference type="InterPro" id="IPR029062">
    <property type="entry name" value="Class_I_gatase-like"/>
</dbReference>
<feature type="domain" description="DJ-1/PfpI" evidence="1">
    <location>
        <begin position="3"/>
        <end position="175"/>
    </location>
</feature>
<dbReference type="AlphaFoldDB" id="Q7NM60"/>
<dbReference type="Proteomes" id="UP000000557">
    <property type="component" value="Chromosome"/>
</dbReference>
<name>Q7NM60_GLOVI</name>
<accession>Q7NM60</accession>
<keyword evidence="3" id="KW-1185">Reference proteome</keyword>
<dbReference type="InterPro" id="IPR052158">
    <property type="entry name" value="INH-QAR"/>
</dbReference>
<dbReference type="CDD" id="cd03139">
    <property type="entry name" value="GATase1_PfpI_2"/>
    <property type="match status" value="1"/>
</dbReference>
<evidence type="ECO:0000313" key="2">
    <source>
        <dbReference type="EMBL" id="BAC88849.1"/>
    </source>
</evidence>
<evidence type="ECO:0000313" key="3">
    <source>
        <dbReference type="Proteomes" id="UP000000557"/>
    </source>
</evidence>
<dbReference type="Pfam" id="PF01965">
    <property type="entry name" value="DJ-1_PfpI"/>
    <property type="match status" value="1"/>
</dbReference>
<dbReference type="PANTHER" id="PTHR43130">
    <property type="entry name" value="ARAC-FAMILY TRANSCRIPTIONAL REGULATOR"/>
    <property type="match status" value="1"/>
</dbReference>
<evidence type="ECO:0000259" key="1">
    <source>
        <dbReference type="Pfam" id="PF01965"/>
    </source>
</evidence>
<dbReference type="PhylomeDB" id="Q7NM60"/>
<dbReference type="InParanoid" id="Q7NM60"/>
<dbReference type="GO" id="GO:0006355">
    <property type="term" value="P:regulation of DNA-templated transcription"/>
    <property type="evidence" value="ECO:0000318"/>
    <property type="project" value="GO_Central"/>
</dbReference>
<dbReference type="PANTHER" id="PTHR43130:SF14">
    <property type="entry name" value="DJ-1_PFPI DOMAIN-CONTAINING PROTEIN"/>
    <property type="match status" value="1"/>
</dbReference>
<dbReference type="EMBL" id="BA000045">
    <property type="protein sequence ID" value="BAC88849.1"/>
    <property type="molecule type" value="Genomic_DNA"/>
</dbReference>
<dbReference type="OrthoDB" id="6382410at2"/>
<dbReference type="EnsemblBacteria" id="BAC88849">
    <property type="protein sequence ID" value="BAC88849"/>
    <property type="gene ID" value="BAC88849"/>
</dbReference>
<reference evidence="2 3" key="1">
    <citation type="journal article" date="2003" name="DNA Res.">
        <title>Complete genome structure of Gloeobacter violaceus PCC 7421, a cyanobacterium that lacks thylakoids.</title>
        <authorList>
            <person name="Nakamura Y."/>
            <person name="Kaneko T."/>
            <person name="Sato S."/>
            <person name="Mimuro M."/>
            <person name="Miyashita H."/>
            <person name="Tsuchiya T."/>
            <person name="Sasamoto S."/>
            <person name="Watanabe A."/>
            <person name="Kawashima K."/>
            <person name="Kishida Y."/>
            <person name="Kiyokawa C."/>
            <person name="Kohara M."/>
            <person name="Matsumoto M."/>
            <person name="Matsuno A."/>
            <person name="Nakazaki N."/>
            <person name="Shimpo S."/>
            <person name="Takeuchi C."/>
            <person name="Yamada M."/>
            <person name="Tabata S."/>
        </authorList>
    </citation>
    <scope>NUCLEOTIDE SEQUENCE [LARGE SCALE GENOMIC DNA]</scope>
    <source>
        <strain evidence="3">ATCC 29082 / PCC 7421</strain>
    </source>
</reference>
<dbReference type="PATRIC" id="fig|251221.4.peg.927"/>
<sequence length="202" mass="22213">MRTVGIVIFDNVEVLDLCGPFEVFSVARADGDDGDEQPLFEVLTIAERHAVVRCVGGLQVQPQAVLADHPPLDVLLVPGGIGTRKLLGNQKLLQWIAGQHRTTEITASVCTGALLLAEAGLLDGRRVTTHWSVTDWMRSRYTQVEVLENTRFVDEGKILTSAGISAGIDMSLYLVSRLHGPQVARWTARRMEYDHWPAQTAS</sequence>
<dbReference type="KEGG" id="gvi:gll0908"/>
<organism evidence="2 3">
    <name type="scientific">Gloeobacter violaceus (strain ATCC 29082 / PCC 7421)</name>
    <dbReference type="NCBI Taxonomy" id="251221"/>
    <lineage>
        <taxon>Bacteria</taxon>
        <taxon>Bacillati</taxon>
        <taxon>Cyanobacteriota</taxon>
        <taxon>Cyanophyceae</taxon>
        <taxon>Gloeobacterales</taxon>
        <taxon>Gloeobacteraceae</taxon>
        <taxon>Gloeobacter</taxon>
    </lineage>
</organism>
<protein>
    <submittedName>
        <fullName evidence="2">Gll0908 protein</fullName>
    </submittedName>
</protein>
<gene>
    <name evidence="2" type="ordered locus">gll0908</name>
</gene>
<dbReference type="Gene3D" id="3.40.50.880">
    <property type="match status" value="1"/>
</dbReference>
<dbReference type="eggNOG" id="COG4977">
    <property type="taxonomic scope" value="Bacteria"/>
</dbReference>